<reference evidence="2" key="2">
    <citation type="journal article" date="2024" name="Plant">
        <title>Genomic evolution and insights into agronomic trait innovations of Sesamum species.</title>
        <authorList>
            <person name="Miao H."/>
            <person name="Wang L."/>
            <person name="Qu L."/>
            <person name="Liu H."/>
            <person name="Sun Y."/>
            <person name="Le M."/>
            <person name="Wang Q."/>
            <person name="Wei S."/>
            <person name="Zheng Y."/>
            <person name="Lin W."/>
            <person name="Duan Y."/>
            <person name="Cao H."/>
            <person name="Xiong S."/>
            <person name="Wang X."/>
            <person name="Wei L."/>
            <person name="Li C."/>
            <person name="Ma Q."/>
            <person name="Ju M."/>
            <person name="Zhao R."/>
            <person name="Li G."/>
            <person name="Mu C."/>
            <person name="Tian Q."/>
            <person name="Mei H."/>
            <person name="Zhang T."/>
            <person name="Gao T."/>
            <person name="Zhang H."/>
        </authorList>
    </citation>
    <scope>NUCLEOTIDE SEQUENCE</scope>
    <source>
        <strain evidence="2">G02</strain>
    </source>
</reference>
<dbReference type="GO" id="GO:0003676">
    <property type="term" value="F:nucleic acid binding"/>
    <property type="evidence" value="ECO:0007669"/>
    <property type="project" value="InterPro"/>
</dbReference>
<gene>
    <name evidence="2" type="ORF">Sradi_7002000</name>
</gene>
<dbReference type="GO" id="GO:0004523">
    <property type="term" value="F:RNA-DNA hybrid ribonuclease activity"/>
    <property type="evidence" value="ECO:0007669"/>
    <property type="project" value="InterPro"/>
</dbReference>
<dbReference type="InterPro" id="IPR012337">
    <property type="entry name" value="RNaseH-like_sf"/>
</dbReference>
<dbReference type="InterPro" id="IPR002156">
    <property type="entry name" value="RNaseH_domain"/>
</dbReference>
<evidence type="ECO:0000313" key="2">
    <source>
        <dbReference type="EMBL" id="KAL0292126.1"/>
    </source>
</evidence>
<reference evidence="2" key="1">
    <citation type="submission" date="2020-06" db="EMBL/GenBank/DDBJ databases">
        <authorList>
            <person name="Li T."/>
            <person name="Hu X."/>
            <person name="Zhang T."/>
            <person name="Song X."/>
            <person name="Zhang H."/>
            <person name="Dai N."/>
            <person name="Sheng W."/>
            <person name="Hou X."/>
            <person name="Wei L."/>
        </authorList>
    </citation>
    <scope>NUCLEOTIDE SEQUENCE</scope>
    <source>
        <strain evidence="2">G02</strain>
        <tissue evidence="2">Leaf</tissue>
    </source>
</reference>
<dbReference type="SUPFAM" id="SSF53098">
    <property type="entry name" value="Ribonuclease H-like"/>
    <property type="match status" value="1"/>
</dbReference>
<dbReference type="PANTHER" id="PTHR47723">
    <property type="entry name" value="OS05G0353850 PROTEIN"/>
    <property type="match status" value="1"/>
</dbReference>
<dbReference type="Gene3D" id="3.30.420.10">
    <property type="entry name" value="Ribonuclease H-like superfamily/Ribonuclease H"/>
    <property type="match status" value="1"/>
</dbReference>
<proteinExistence type="predicted"/>
<dbReference type="EMBL" id="JACGWJ010000462">
    <property type="protein sequence ID" value="KAL0292126.1"/>
    <property type="molecule type" value="Genomic_DNA"/>
</dbReference>
<accession>A0AAW2JC07</accession>
<dbReference type="CDD" id="cd06222">
    <property type="entry name" value="RNase_H_like"/>
    <property type="match status" value="1"/>
</dbReference>
<dbReference type="InterPro" id="IPR036397">
    <property type="entry name" value="RNaseH_sf"/>
</dbReference>
<sequence length="260" mass="29414">MVNYYWTDGQWDRPKIDRVIPQRNDAKHRETGFNSKRIIWKIHNYLWSLQSNKKLDDRRWKGDTHVATKLGLKTQMHKIKEKIIVVKWRKPDPPKVKLNTDGASKGSSGLAGAGGIIRDYRGYTIVAFQEFLGTATNTLAEVQAVASGLEIAHKMGLNDIWVEMDSAVGLSLITSDNAGHWKVQHSLVKIRLLCSMMQVSFSHIYREGNFVADYFANKAVTERSSKIYSNEQLDRKAKGLISLDRLEVPNVRIGSVSSTA</sequence>
<evidence type="ECO:0000259" key="1">
    <source>
        <dbReference type="Pfam" id="PF13456"/>
    </source>
</evidence>
<organism evidence="2">
    <name type="scientific">Sesamum radiatum</name>
    <name type="common">Black benniseed</name>
    <dbReference type="NCBI Taxonomy" id="300843"/>
    <lineage>
        <taxon>Eukaryota</taxon>
        <taxon>Viridiplantae</taxon>
        <taxon>Streptophyta</taxon>
        <taxon>Embryophyta</taxon>
        <taxon>Tracheophyta</taxon>
        <taxon>Spermatophyta</taxon>
        <taxon>Magnoliopsida</taxon>
        <taxon>eudicotyledons</taxon>
        <taxon>Gunneridae</taxon>
        <taxon>Pentapetalae</taxon>
        <taxon>asterids</taxon>
        <taxon>lamiids</taxon>
        <taxon>Lamiales</taxon>
        <taxon>Pedaliaceae</taxon>
        <taxon>Sesamum</taxon>
    </lineage>
</organism>
<dbReference type="AlphaFoldDB" id="A0AAW2JC07"/>
<dbReference type="InterPro" id="IPR044730">
    <property type="entry name" value="RNase_H-like_dom_plant"/>
</dbReference>
<feature type="domain" description="RNase H type-1" evidence="1">
    <location>
        <begin position="99"/>
        <end position="219"/>
    </location>
</feature>
<dbReference type="PANTHER" id="PTHR47723:SF19">
    <property type="entry name" value="POLYNUCLEOTIDYL TRANSFERASE, RIBONUCLEASE H-LIKE SUPERFAMILY PROTEIN"/>
    <property type="match status" value="1"/>
</dbReference>
<protein>
    <recommendedName>
        <fullName evidence="1">RNase H type-1 domain-containing protein</fullName>
    </recommendedName>
</protein>
<comment type="caution">
    <text evidence="2">The sequence shown here is derived from an EMBL/GenBank/DDBJ whole genome shotgun (WGS) entry which is preliminary data.</text>
</comment>
<dbReference type="InterPro" id="IPR053151">
    <property type="entry name" value="RNase_H-like"/>
</dbReference>
<name>A0AAW2JC07_SESRA</name>
<dbReference type="Pfam" id="PF13456">
    <property type="entry name" value="RVT_3"/>
    <property type="match status" value="1"/>
</dbReference>